<dbReference type="EMBL" id="DF933856">
    <property type="protein sequence ID" value="GAM43758.1"/>
    <property type="molecule type" value="Genomic_DNA"/>
</dbReference>
<evidence type="ECO:0000313" key="1">
    <source>
        <dbReference type="EMBL" id="GAM43758.1"/>
    </source>
</evidence>
<name>A0A6V8HP60_TALPI</name>
<evidence type="ECO:0000313" key="2">
    <source>
        <dbReference type="Proteomes" id="UP000053095"/>
    </source>
</evidence>
<reference evidence="2" key="1">
    <citation type="journal article" date="2015" name="Genome Announc.">
        <title>Draft genome sequence of Talaromyces cellulolyticus strain Y-94, a source of lignocellulosic biomass-degrading enzymes.</title>
        <authorList>
            <person name="Fujii T."/>
            <person name="Koike H."/>
            <person name="Sawayama S."/>
            <person name="Yano S."/>
            <person name="Inoue H."/>
        </authorList>
    </citation>
    <scope>NUCLEOTIDE SEQUENCE [LARGE SCALE GENOMIC DNA]</scope>
    <source>
        <strain evidence="2">Y-94</strain>
    </source>
</reference>
<accession>A0A6V8HP60</accession>
<dbReference type="AlphaFoldDB" id="A0A6V8HP60"/>
<gene>
    <name evidence="1" type="ORF">TCE0_060r18833</name>
</gene>
<proteinExistence type="predicted"/>
<protein>
    <submittedName>
        <fullName evidence="1">Uncharacterized protein</fullName>
    </submittedName>
</protein>
<comment type="caution">
    <text evidence="1">The sequence shown here is derived from an EMBL/GenBank/DDBJ whole genome shotgun (WGS) entry which is preliminary data.</text>
</comment>
<organism evidence="1 2">
    <name type="scientific">Talaromyces pinophilus</name>
    <name type="common">Penicillium pinophilum</name>
    <dbReference type="NCBI Taxonomy" id="128442"/>
    <lineage>
        <taxon>Eukaryota</taxon>
        <taxon>Fungi</taxon>
        <taxon>Dikarya</taxon>
        <taxon>Ascomycota</taxon>
        <taxon>Pezizomycotina</taxon>
        <taxon>Eurotiomycetes</taxon>
        <taxon>Eurotiomycetidae</taxon>
        <taxon>Eurotiales</taxon>
        <taxon>Trichocomaceae</taxon>
        <taxon>Talaromyces</taxon>
        <taxon>Talaromyces sect. Talaromyces</taxon>
    </lineage>
</organism>
<keyword evidence="2" id="KW-1185">Reference proteome</keyword>
<sequence length="219" mass="26360">MSDNKSYEVKPHYRVRNRAWPFYDEPGNEKLTRVLDIFYVGYEWELVKQGRIQGGGTEFKYSYRKGLVFPYESDEKYNVWWNIRTAFEGLQLHYWKWLADDETAELAFHEGTQQVAPDEYVYIYQKKYKFNVVIWFNLDAWGKEWTVGFRHYDTRAVVQVHARVWSDEFIKRSNPLEGSVEVRPEILDYPVEATEHDIKRFQDCTSKCQNYLSDRGFNL</sequence>
<dbReference type="Proteomes" id="UP000053095">
    <property type="component" value="Unassembled WGS sequence"/>
</dbReference>